<reference evidence="5 6" key="1">
    <citation type="journal article" date="2016" name="Nat. Commun.">
        <title>Thousands of microbial genomes shed light on interconnected biogeochemical processes in an aquifer system.</title>
        <authorList>
            <person name="Anantharaman K."/>
            <person name="Brown C.T."/>
            <person name="Hug L.A."/>
            <person name="Sharon I."/>
            <person name="Castelle C.J."/>
            <person name="Probst A.J."/>
            <person name="Thomas B.C."/>
            <person name="Singh A."/>
            <person name="Wilkins M.J."/>
            <person name="Karaoz U."/>
            <person name="Brodie E.L."/>
            <person name="Williams K.H."/>
            <person name="Hubbard S.S."/>
            <person name="Banfield J.F."/>
        </authorList>
    </citation>
    <scope>NUCLEOTIDE SEQUENCE [LARGE SCALE GENOMIC DNA]</scope>
</reference>
<dbReference type="PROSITE" id="PS50893">
    <property type="entry name" value="ABC_TRANSPORTER_2"/>
    <property type="match status" value="1"/>
</dbReference>
<dbReference type="PANTHER" id="PTHR24220">
    <property type="entry name" value="IMPORT ATP-BINDING PROTEIN"/>
    <property type="match status" value="1"/>
</dbReference>
<dbReference type="Proteomes" id="UP000178319">
    <property type="component" value="Unassembled WGS sequence"/>
</dbReference>
<dbReference type="InterPro" id="IPR015854">
    <property type="entry name" value="ABC_transpr_LolD-like"/>
</dbReference>
<keyword evidence="2" id="KW-0547">Nucleotide-binding</keyword>
<protein>
    <submittedName>
        <fullName evidence="5">Macrolide ABC transporter ATP-binding protein</fullName>
    </submittedName>
</protein>
<dbReference type="CDD" id="cd03255">
    <property type="entry name" value="ABC_MJ0796_LolCDE_FtsE"/>
    <property type="match status" value="1"/>
</dbReference>
<dbReference type="InterPro" id="IPR027417">
    <property type="entry name" value="P-loop_NTPase"/>
</dbReference>
<keyword evidence="3 5" id="KW-0067">ATP-binding</keyword>
<dbReference type="InterPro" id="IPR003439">
    <property type="entry name" value="ABC_transporter-like_ATP-bd"/>
</dbReference>
<evidence type="ECO:0000259" key="4">
    <source>
        <dbReference type="PROSITE" id="PS50893"/>
    </source>
</evidence>
<dbReference type="FunFam" id="3.40.50.300:FF:000032">
    <property type="entry name" value="Export ABC transporter ATP-binding protein"/>
    <property type="match status" value="1"/>
</dbReference>
<gene>
    <name evidence="5" type="ORF">A3D26_01275</name>
</gene>
<dbReference type="SUPFAM" id="SSF52540">
    <property type="entry name" value="P-loop containing nucleoside triphosphate hydrolases"/>
    <property type="match status" value="1"/>
</dbReference>
<dbReference type="STRING" id="1797516.A3D26_01275"/>
<dbReference type="SMART" id="SM00382">
    <property type="entry name" value="AAA"/>
    <property type="match status" value="1"/>
</dbReference>
<evidence type="ECO:0000313" key="6">
    <source>
        <dbReference type="Proteomes" id="UP000178319"/>
    </source>
</evidence>
<dbReference type="GO" id="GO:0022857">
    <property type="term" value="F:transmembrane transporter activity"/>
    <property type="evidence" value="ECO:0007669"/>
    <property type="project" value="TreeGrafter"/>
</dbReference>
<dbReference type="GO" id="GO:0005886">
    <property type="term" value="C:plasma membrane"/>
    <property type="evidence" value="ECO:0007669"/>
    <property type="project" value="TreeGrafter"/>
</dbReference>
<comment type="caution">
    <text evidence="5">The sequence shown here is derived from an EMBL/GenBank/DDBJ whole genome shotgun (WGS) entry which is preliminary data.</text>
</comment>
<dbReference type="PANTHER" id="PTHR24220:SF86">
    <property type="entry name" value="ABC TRANSPORTER ABCH.1"/>
    <property type="match status" value="1"/>
</dbReference>
<feature type="domain" description="ABC transporter" evidence="4">
    <location>
        <begin position="2"/>
        <end position="219"/>
    </location>
</feature>
<evidence type="ECO:0000313" key="5">
    <source>
        <dbReference type="EMBL" id="OGY12208.1"/>
    </source>
</evidence>
<dbReference type="PROSITE" id="PS00211">
    <property type="entry name" value="ABC_TRANSPORTER_1"/>
    <property type="match status" value="1"/>
</dbReference>
<dbReference type="InterPro" id="IPR017871">
    <property type="entry name" value="ABC_transporter-like_CS"/>
</dbReference>
<evidence type="ECO:0000256" key="2">
    <source>
        <dbReference type="ARBA" id="ARBA00022741"/>
    </source>
</evidence>
<organism evidence="5 6">
    <name type="scientific">Candidatus Blackburnbacteria bacterium RIFCSPHIGHO2_02_FULL_44_20</name>
    <dbReference type="NCBI Taxonomy" id="1797516"/>
    <lineage>
        <taxon>Bacteria</taxon>
        <taxon>Candidatus Blackburniibacteriota</taxon>
    </lineage>
</organism>
<dbReference type="Gene3D" id="3.40.50.300">
    <property type="entry name" value="P-loop containing nucleotide triphosphate hydrolases"/>
    <property type="match status" value="1"/>
</dbReference>
<name>A0A1G1V9R9_9BACT</name>
<keyword evidence="1" id="KW-0813">Transport</keyword>
<dbReference type="EMBL" id="MHBZ01000005">
    <property type="protein sequence ID" value="OGY12208.1"/>
    <property type="molecule type" value="Genomic_DNA"/>
</dbReference>
<proteinExistence type="predicted"/>
<dbReference type="Pfam" id="PF00005">
    <property type="entry name" value="ABC_tran"/>
    <property type="match status" value="1"/>
</dbReference>
<dbReference type="GO" id="GO:0098796">
    <property type="term" value="C:membrane protein complex"/>
    <property type="evidence" value="ECO:0007669"/>
    <property type="project" value="UniProtKB-ARBA"/>
</dbReference>
<dbReference type="GO" id="GO:0005524">
    <property type="term" value="F:ATP binding"/>
    <property type="evidence" value="ECO:0007669"/>
    <property type="project" value="UniProtKB-KW"/>
</dbReference>
<dbReference type="InterPro" id="IPR017911">
    <property type="entry name" value="MacB-like_ATP-bd"/>
</dbReference>
<evidence type="ECO:0000256" key="3">
    <source>
        <dbReference type="ARBA" id="ARBA00022840"/>
    </source>
</evidence>
<sequence>MVRLKNVSKVYDTGGVAFYALRNVNLSIKKGEFVAIVGPSGSGKSTLMNILGLLDTPTSGMYELDSRETGKMSDDHLAEYRNLKIGFVFQNFNLLSRTTALDNVSLPLVYAGVSGGDRKARAQASLEEVGLGDKLNSRPNQLSGGQQQRVAIARAIVSNPEVILADEPTGNLDSKSGKVVISIFRKLHKEGKTVILITHDRNVARNAKRIYTVRDGKLS</sequence>
<dbReference type="InterPro" id="IPR003593">
    <property type="entry name" value="AAA+_ATPase"/>
</dbReference>
<accession>A0A1G1V9R9</accession>
<evidence type="ECO:0000256" key="1">
    <source>
        <dbReference type="ARBA" id="ARBA00022448"/>
    </source>
</evidence>
<dbReference type="GO" id="GO:0016887">
    <property type="term" value="F:ATP hydrolysis activity"/>
    <property type="evidence" value="ECO:0007669"/>
    <property type="project" value="InterPro"/>
</dbReference>
<dbReference type="AlphaFoldDB" id="A0A1G1V9R9"/>